<sequence>MTKREKRAHQRYSVLLTGEIGFDVDAPVACRIRDFSQNGLCVEVEDAILSRFSAMGTPISEGLVVPIHLHLDSATESNTISVSARIVRMMRAQIGVAYLHDESALVEQLRDQIVYTPGVASSEPEPGGEVVDSATMTLNRESSVRQFTTLLGTSFDAFARKLSNDLFSIATNCHEAQQQNELLFALSQFEAGQARIREEFLAKISRDLQRIGHVVEAQGETDIHSFSLDELSLVEHDEMDERLLINSITSTIQRVGGESSITPGSRYFAKVCFGHPSPSKQQKLHATVYACGAPTVLRSLRNHLFAALHNSLSDSTPT</sequence>
<dbReference type="GO" id="GO:0035438">
    <property type="term" value="F:cyclic-di-GMP binding"/>
    <property type="evidence" value="ECO:0007669"/>
    <property type="project" value="InterPro"/>
</dbReference>
<dbReference type="Proteomes" id="UP000509658">
    <property type="component" value="Chromosome"/>
</dbReference>
<dbReference type="Pfam" id="PF07238">
    <property type="entry name" value="PilZ"/>
    <property type="match status" value="1"/>
</dbReference>
<gene>
    <name evidence="2" type="ORF">HUE57_15775</name>
</gene>
<dbReference type="KEGG" id="rev:HUE57_15775"/>
<protein>
    <submittedName>
        <fullName evidence="2">DUF1631 family protein</fullName>
    </submittedName>
</protein>
<accession>A0A6N0HYZ7</accession>
<dbReference type="Gene3D" id="2.40.10.220">
    <property type="entry name" value="predicted glycosyltransferase like domains"/>
    <property type="match status" value="1"/>
</dbReference>
<name>A0A6N0HYZ7_9GAMM</name>
<dbReference type="InterPro" id="IPR009875">
    <property type="entry name" value="PilZ_domain"/>
</dbReference>
<proteinExistence type="predicted"/>
<dbReference type="RefSeq" id="WP_174673504.1">
    <property type="nucleotide sequence ID" value="NZ_CP054491.1"/>
</dbReference>
<dbReference type="EMBL" id="CP054491">
    <property type="protein sequence ID" value="QKQ27583.1"/>
    <property type="molecule type" value="Genomic_DNA"/>
</dbReference>
<evidence type="ECO:0000313" key="3">
    <source>
        <dbReference type="Proteomes" id="UP000509658"/>
    </source>
</evidence>
<reference evidence="2 3" key="1">
    <citation type="submission" date="2020-05" db="EMBL/GenBank/DDBJ databases">
        <title>Horizontal transmission and recombination maintain forever young bacterial symbiont genomes.</title>
        <authorList>
            <person name="Russell S.L."/>
            <person name="Pepper-Tunick E."/>
            <person name="Svedberg J."/>
            <person name="Byrne A."/>
            <person name="Ruelas Castillo J."/>
            <person name="Vollmers C."/>
            <person name="Beinart R.A."/>
            <person name="Corbett-Detig R."/>
        </authorList>
    </citation>
    <scope>NUCLEOTIDE SEQUENCE [LARGE SCALE GENOMIC DNA]</scope>
    <source>
        <strain evidence="2">Santa_Monica_outfall</strain>
    </source>
</reference>
<evidence type="ECO:0000313" key="2">
    <source>
        <dbReference type="EMBL" id="QKQ27583.1"/>
    </source>
</evidence>
<dbReference type="AlphaFoldDB" id="A0A6N0HYZ7"/>
<dbReference type="Pfam" id="PF07793">
    <property type="entry name" value="DUF1631"/>
    <property type="match status" value="1"/>
</dbReference>
<evidence type="ECO:0000259" key="1">
    <source>
        <dbReference type="Pfam" id="PF07238"/>
    </source>
</evidence>
<feature type="domain" description="PilZ" evidence="1">
    <location>
        <begin position="5"/>
        <end position="112"/>
    </location>
</feature>
<dbReference type="SUPFAM" id="SSF141371">
    <property type="entry name" value="PilZ domain-like"/>
    <property type="match status" value="1"/>
</dbReference>
<organism evidence="2 3">
    <name type="scientific">Candidatus Reidiella endopervernicosa</name>
    <dbReference type="NCBI Taxonomy" id="2738883"/>
    <lineage>
        <taxon>Bacteria</taxon>
        <taxon>Pseudomonadati</taxon>
        <taxon>Pseudomonadota</taxon>
        <taxon>Gammaproteobacteria</taxon>
        <taxon>Candidatus Reidiella</taxon>
    </lineage>
</organism>
<dbReference type="InterPro" id="IPR012434">
    <property type="entry name" value="DUF1631"/>
</dbReference>
<keyword evidence="3" id="KW-1185">Reference proteome</keyword>